<evidence type="ECO:0000313" key="2">
    <source>
        <dbReference type="Proteomes" id="UP000030108"/>
    </source>
</evidence>
<proteinExistence type="predicted"/>
<name>X8JCM2_9AGAM</name>
<organism evidence="1 2">
    <name type="scientific">Rhizoctonia solani AG-3 Rhs1AP</name>
    <dbReference type="NCBI Taxonomy" id="1086054"/>
    <lineage>
        <taxon>Eukaryota</taxon>
        <taxon>Fungi</taxon>
        <taxon>Dikarya</taxon>
        <taxon>Basidiomycota</taxon>
        <taxon>Agaricomycotina</taxon>
        <taxon>Agaricomycetes</taxon>
        <taxon>Cantharellales</taxon>
        <taxon>Ceratobasidiaceae</taxon>
        <taxon>Rhizoctonia</taxon>
    </lineage>
</organism>
<evidence type="ECO:0000313" key="1">
    <source>
        <dbReference type="EMBL" id="EUC61409.1"/>
    </source>
</evidence>
<dbReference type="EMBL" id="JATN01000319">
    <property type="protein sequence ID" value="EUC61409.1"/>
    <property type="molecule type" value="Genomic_DNA"/>
</dbReference>
<accession>X8JCM2</accession>
<comment type="caution">
    <text evidence="1">The sequence shown here is derived from an EMBL/GenBank/DDBJ whole genome shotgun (WGS) entry which is preliminary data.</text>
</comment>
<gene>
    <name evidence="1" type="ORF">RSOL_393650</name>
</gene>
<reference evidence="2" key="1">
    <citation type="journal article" date="2014" name="Genome Announc.">
        <title>Draft genome sequence of the plant-pathogenic soil fungus Rhizoctonia solani anastomosis group 3 strain Rhs1AP.</title>
        <authorList>
            <person name="Cubeta M.A."/>
            <person name="Thomas E."/>
            <person name="Dean R.A."/>
            <person name="Jabaji S."/>
            <person name="Neate S.M."/>
            <person name="Tavantzis S."/>
            <person name="Toda T."/>
            <person name="Vilgalys R."/>
            <person name="Bharathan N."/>
            <person name="Fedorova-Abrams N."/>
            <person name="Pakala S.B."/>
            <person name="Pakala S.M."/>
            <person name="Zafar N."/>
            <person name="Joardar V."/>
            <person name="Losada L."/>
            <person name="Nierman W.C."/>
        </authorList>
    </citation>
    <scope>NUCLEOTIDE SEQUENCE [LARGE SCALE GENOMIC DNA]</scope>
    <source>
        <strain evidence="2">AG-3</strain>
    </source>
</reference>
<dbReference type="Proteomes" id="UP000030108">
    <property type="component" value="Unassembled WGS sequence"/>
</dbReference>
<protein>
    <submittedName>
        <fullName evidence="1">Uncharacterized protein</fullName>
    </submittedName>
</protein>
<sequence length="16" mass="1927">MHPTLRANPFPERLFT</sequence>
<dbReference type="AlphaFoldDB" id="X8JCM2"/>